<dbReference type="InterPro" id="IPR049052">
    <property type="entry name" value="nSTAND1"/>
</dbReference>
<feature type="transmembrane region" description="Helical" evidence="2">
    <location>
        <begin position="471"/>
        <end position="494"/>
    </location>
</feature>
<keyword evidence="2" id="KW-0472">Membrane</keyword>
<dbReference type="Gene3D" id="3.40.50.300">
    <property type="entry name" value="P-loop containing nucleotide triphosphate hydrolases"/>
    <property type="match status" value="1"/>
</dbReference>
<sequence length="591" mass="69008">MANDKLYRYPGAVCFTTEQAHLFEGRDNDTKKLWQLISARQVVLLYGKSGTGKSSLINAGLIPLLERDKKANHFTIRLYNSNQGGNEINVSPIKTLINSLTNQEVLAKKNLLQIEDIENPWMEEFKRNAYPKGELWYWLKQWQLYQPEQPIILFFDQFEELFTYSPEEIEVFGEELKTLIYEKIPGFLNKKEYFKTLSEEQADKVYTKINLKLVFAIRSDRMALLNKLSLHIPEILKHFYELEAISEKDARNAIIQPAQLKGDFQTPNFQFENTVVDAILERVKNKYDGKIETATLQIICRFIESQKVSQANSIITLNDLGNVKDIFRDFYQSTLNQLNTEDKAKVSKSIEERFIQNNQRIPFAGEYLKLEDKWTDELFKQLEESTLLRKERDTAGRFMYEIGHDTLIEPIVEFANERKTKEKEEQLKEQNRQQALENERQQQVLENKRLQQLQALENKNLQDALEARKKLLIYATVAGVVLLGLLGCTLYQWYDANESKRIAYKAKQNAEQLKEIADREKIKAERALNQVYYEQAKVIKDNGVNIYRNEYPIIAKVFYDSALKKLSKIIKPDTLGIGLKNELIDLKKKKP</sequence>
<dbReference type="RefSeq" id="WP_323297347.1">
    <property type="nucleotide sequence ID" value="NZ_JAYFUM010000015.1"/>
</dbReference>
<dbReference type="Proteomes" id="UP001302949">
    <property type="component" value="Unassembled WGS sequence"/>
</dbReference>
<feature type="domain" description="Novel STAND NTPase 1" evidence="3">
    <location>
        <begin position="9"/>
        <end position="441"/>
    </location>
</feature>
<proteinExistence type="predicted"/>
<reference evidence="4 5" key="1">
    <citation type="submission" date="2023-12" db="EMBL/GenBank/DDBJ databases">
        <title>Novel species of the genus Arcicella isolated from rivers.</title>
        <authorList>
            <person name="Lu H."/>
        </authorList>
    </citation>
    <scope>NUCLEOTIDE SEQUENCE [LARGE SCALE GENOMIC DNA]</scope>
    <source>
        <strain evidence="4 5">KCTC 23307</strain>
    </source>
</reference>
<keyword evidence="5" id="KW-1185">Reference proteome</keyword>
<feature type="coiled-coil region" evidence="1">
    <location>
        <begin position="418"/>
        <end position="456"/>
    </location>
</feature>
<dbReference type="InterPro" id="IPR027417">
    <property type="entry name" value="P-loop_NTPase"/>
</dbReference>
<dbReference type="Pfam" id="PF20703">
    <property type="entry name" value="nSTAND1"/>
    <property type="match status" value="1"/>
</dbReference>
<accession>A0ABU5QBF8</accession>
<evidence type="ECO:0000256" key="1">
    <source>
        <dbReference type="SAM" id="Coils"/>
    </source>
</evidence>
<dbReference type="SUPFAM" id="SSF52540">
    <property type="entry name" value="P-loop containing nucleoside triphosphate hydrolases"/>
    <property type="match status" value="1"/>
</dbReference>
<evidence type="ECO:0000313" key="5">
    <source>
        <dbReference type="Proteomes" id="UP001302949"/>
    </source>
</evidence>
<gene>
    <name evidence="4" type="ORF">VB248_13665</name>
</gene>
<evidence type="ECO:0000313" key="4">
    <source>
        <dbReference type="EMBL" id="MEA5140193.1"/>
    </source>
</evidence>
<keyword evidence="1" id="KW-0175">Coiled coil</keyword>
<dbReference type="EMBL" id="JAYFUM010000015">
    <property type="protein sequence ID" value="MEA5140193.1"/>
    <property type="molecule type" value="Genomic_DNA"/>
</dbReference>
<protein>
    <recommendedName>
        <fullName evidence="3">Novel STAND NTPase 1 domain-containing protein</fullName>
    </recommendedName>
</protein>
<comment type="caution">
    <text evidence="4">The sequence shown here is derived from an EMBL/GenBank/DDBJ whole genome shotgun (WGS) entry which is preliminary data.</text>
</comment>
<keyword evidence="2" id="KW-0812">Transmembrane</keyword>
<organism evidence="4 5">
    <name type="scientific">Arcicella rigui</name>
    <dbReference type="NCBI Taxonomy" id="797020"/>
    <lineage>
        <taxon>Bacteria</taxon>
        <taxon>Pseudomonadati</taxon>
        <taxon>Bacteroidota</taxon>
        <taxon>Cytophagia</taxon>
        <taxon>Cytophagales</taxon>
        <taxon>Flectobacillaceae</taxon>
        <taxon>Arcicella</taxon>
    </lineage>
</organism>
<evidence type="ECO:0000256" key="2">
    <source>
        <dbReference type="SAM" id="Phobius"/>
    </source>
</evidence>
<evidence type="ECO:0000259" key="3">
    <source>
        <dbReference type="Pfam" id="PF20703"/>
    </source>
</evidence>
<keyword evidence="2" id="KW-1133">Transmembrane helix</keyword>
<name>A0ABU5QBF8_9BACT</name>